<evidence type="ECO:0000313" key="2">
    <source>
        <dbReference type="EMBL" id="CCO16121.1"/>
    </source>
</evidence>
<dbReference type="EMBL" id="FO082275">
    <property type="protein sequence ID" value="CCO16121.1"/>
    <property type="molecule type" value="Genomic_DNA"/>
</dbReference>
<feature type="compositionally biased region" description="Acidic residues" evidence="1">
    <location>
        <begin position="510"/>
        <end position="521"/>
    </location>
</feature>
<dbReference type="Proteomes" id="UP000198341">
    <property type="component" value="Chromosome 4"/>
</dbReference>
<proteinExistence type="predicted"/>
<dbReference type="eggNOG" id="ENOG502SAZ8">
    <property type="taxonomic scope" value="Eukaryota"/>
</dbReference>
<dbReference type="STRING" id="41875.K8EDM7"/>
<accession>K8EDM7</accession>
<evidence type="ECO:0000256" key="1">
    <source>
        <dbReference type="SAM" id="MobiDB-lite"/>
    </source>
</evidence>
<protein>
    <submittedName>
        <fullName evidence="2">Uncharacterized protein</fullName>
    </submittedName>
</protein>
<keyword evidence="3" id="KW-1185">Reference proteome</keyword>
<evidence type="ECO:0000313" key="3">
    <source>
        <dbReference type="Proteomes" id="UP000198341"/>
    </source>
</evidence>
<sequence length="1181" mass="129455">MNGAAAGVGGGGGGSDTGALATETIRKAVVQLYFSSTCDAQAREEANQYLLSFTNDPSTTAHCSALLRESLHNLSSMRDEHDGATNGRNKRTEHTIAFFAANVLKTKVLKENVYVGENTTEFISEILKYASEFANIDEESVTVARKLASVAATSAALSVRQQHQHQQNQRNGSNEDVGVGIATNLIRFAGELASSALQNNDGDAFNNRLVIISNSRKQTCGIEILKAFTEAIEENVKDGRTRTQLVERVCKPSGRDVLQLCSSVLEFAGVLSQSIGSSSTSSISNRELENAARNAVNACLECSKLWFEACAKEPESTSTQQQDPYQQLFSPCVVGEAYPVLFSNAAKFVSSMDDTRGEAALQFLVKMCAGAQSTDYARERCANHELMKQLIHYATASEDKPCFTSGTVASRVLQGFVALVERDVLTFTEHMNDDANSNAQHQAIEFVCALAEAFPKEAVEPFGDFCLMINTMKKDERIEACRDQLFERLFNVCCIASASRQSSPANGNDFSDDSADDEEYDEENAKFREHVLADAFDTCHGALGGEKYLAIVSNLFQQNGNQFEAVDVALFTLIAAKYGIKEDISDGEAHVVQFFTQIFTSIASNEAMFVSHPRVIETSCKLIETYFPVTVMKQATTPTDLILGTLRFTLLAMSLKESWRAASVGFRDVCGKLETKIAHFKAEAFVEIIELATEAMDKIPIVVVGAPENDASKQQDQELSRACVEGLARVLRTMWVYCANDAGKFEVVKGVMMRLISPHIERLNRSVAQKNAILATDTSNISPESVEALQARSIEICLALSRLGAMVRFLEPPPSVTSSLFSPRNDLACLVLESAWSSIESILSPSTRATGIVNVKNQAEREDEESVKAVQMLANFAVASKMRARDFSEHVFALLESSFASFMPGSNAARHVMQCISLFLEAICEPMPPYDLDSASGSTKTSVARCLERVLSSPDAYQIQENGTYAKAFYDVARTAILFAPSVSLDTNASSSSHVVYETLAKSLHALASPSSNCGVGDRRMVLLSVASLWNTLMYPSERLIKSSATWQHCYSAVSIFVRRDQAQQVIAHCADAMFFQDECSCPRDCLRALAKMLRGALIEVDASEQDASNLKNQKLEFFLSLFTAADKFQSNMDFLKAAHVCVEIIQREKLSSQRFDAMLVDFAYVCRSEADNDALEDYLL</sequence>
<dbReference type="KEGG" id="bpg:Bathy04g05110"/>
<reference evidence="2 3" key="1">
    <citation type="submission" date="2011-10" db="EMBL/GenBank/DDBJ databases">
        <authorList>
            <person name="Genoscope - CEA"/>
        </authorList>
    </citation>
    <scope>NUCLEOTIDE SEQUENCE [LARGE SCALE GENOMIC DNA]</scope>
    <source>
        <strain evidence="2 3">RCC 1105</strain>
    </source>
</reference>
<dbReference type="AlphaFoldDB" id="K8EDM7"/>
<dbReference type="InterPro" id="IPR016024">
    <property type="entry name" value="ARM-type_fold"/>
</dbReference>
<dbReference type="SUPFAM" id="SSF48371">
    <property type="entry name" value="ARM repeat"/>
    <property type="match status" value="1"/>
</dbReference>
<gene>
    <name evidence="2" type="ORF">Bathy04g05110</name>
</gene>
<feature type="region of interest" description="Disordered" evidence="1">
    <location>
        <begin position="500"/>
        <end position="521"/>
    </location>
</feature>
<dbReference type="Gene3D" id="1.25.10.10">
    <property type="entry name" value="Leucine-rich Repeat Variant"/>
    <property type="match status" value="1"/>
</dbReference>
<organism evidence="2 3">
    <name type="scientific">Bathycoccus prasinos</name>
    <dbReference type="NCBI Taxonomy" id="41875"/>
    <lineage>
        <taxon>Eukaryota</taxon>
        <taxon>Viridiplantae</taxon>
        <taxon>Chlorophyta</taxon>
        <taxon>Mamiellophyceae</taxon>
        <taxon>Mamiellales</taxon>
        <taxon>Bathycoccaceae</taxon>
        <taxon>Bathycoccus</taxon>
    </lineage>
</organism>
<dbReference type="GeneID" id="19016537"/>
<dbReference type="InterPro" id="IPR011989">
    <property type="entry name" value="ARM-like"/>
</dbReference>
<name>K8EDM7_9CHLO</name>
<dbReference type="RefSeq" id="XP_007513596.1">
    <property type="nucleotide sequence ID" value="XM_007513534.1"/>
</dbReference>